<comment type="caution">
    <text evidence="2">The sequence shown here is derived from an EMBL/GenBank/DDBJ whole genome shotgun (WGS) entry which is preliminary data.</text>
</comment>
<gene>
    <name evidence="2" type="ORF">LWI28_026917</name>
</gene>
<protein>
    <submittedName>
        <fullName evidence="2">Uncharacterized protein</fullName>
    </submittedName>
</protein>
<feature type="region of interest" description="Disordered" evidence="1">
    <location>
        <begin position="91"/>
        <end position="150"/>
    </location>
</feature>
<feature type="compositionally biased region" description="Polar residues" evidence="1">
    <location>
        <begin position="102"/>
        <end position="114"/>
    </location>
</feature>
<feature type="compositionally biased region" description="Acidic residues" evidence="1">
    <location>
        <begin position="140"/>
        <end position="150"/>
    </location>
</feature>
<evidence type="ECO:0000256" key="1">
    <source>
        <dbReference type="SAM" id="MobiDB-lite"/>
    </source>
</evidence>
<reference evidence="2" key="2">
    <citation type="submission" date="2023-02" db="EMBL/GenBank/DDBJ databases">
        <authorList>
            <person name="Swenson N.G."/>
            <person name="Wegrzyn J.L."/>
            <person name="Mcevoy S.L."/>
        </authorList>
    </citation>
    <scope>NUCLEOTIDE SEQUENCE</scope>
    <source>
        <strain evidence="2">91603</strain>
        <tissue evidence="2">Leaf</tissue>
    </source>
</reference>
<reference evidence="2" key="1">
    <citation type="journal article" date="2022" name="Plant J.">
        <title>Strategies of tolerance reflected in two North American maple genomes.</title>
        <authorList>
            <person name="McEvoy S.L."/>
            <person name="Sezen U.U."/>
            <person name="Trouern-Trend A."/>
            <person name="McMahon S.M."/>
            <person name="Schaberg P.G."/>
            <person name="Yang J."/>
            <person name="Wegrzyn J.L."/>
            <person name="Swenson N.G."/>
        </authorList>
    </citation>
    <scope>NUCLEOTIDE SEQUENCE</scope>
    <source>
        <strain evidence="2">91603</strain>
    </source>
</reference>
<dbReference type="Proteomes" id="UP001064489">
    <property type="component" value="Chromosome 3"/>
</dbReference>
<evidence type="ECO:0000313" key="2">
    <source>
        <dbReference type="EMBL" id="KAI9187336.1"/>
    </source>
</evidence>
<proteinExistence type="predicted"/>
<dbReference type="AlphaFoldDB" id="A0AAD5NWT9"/>
<evidence type="ECO:0000313" key="3">
    <source>
        <dbReference type="Proteomes" id="UP001064489"/>
    </source>
</evidence>
<organism evidence="2 3">
    <name type="scientific">Acer negundo</name>
    <name type="common">Box elder</name>
    <dbReference type="NCBI Taxonomy" id="4023"/>
    <lineage>
        <taxon>Eukaryota</taxon>
        <taxon>Viridiplantae</taxon>
        <taxon>Streptophyta</taxon>
        <taxon>Embryophyta</taxon>
        <taxon>Tracheophyta</taxon>
        <taxon>Spermatophyta</taxon>
        <taxon>Magnoliopsida</taxon>
        <taxon>eudicotyledons</taxon>
        <taxon>Gunneridae</taxon>
        <taxon>Pentapetalae</taxon>
        <taxon>rosids</taxon>
        <taxon>malvids</taxon>
        <taxon>Sapindales</taxon>
        <taxon>Sapindaceae</taxon>
        <taxon>Hippocastanoideae</taxon>
        <taxon>Acereae</taxon>
        <taxon>Acer</taxon>
    </lineage>
</organism>
<dbReference type="EMBL" id="JAJSOW010000100">
    <property type="protein sequence ID" value="KAI9187336.1"/>
    <property type="molecule type" value="Genomic_DNA"/>
</dbReference>
<keyword evidence="3" id="KW-1185">Reference proteome</keyword>
<accession>A0AAD5NWT9</accession>
<name>A0AAD5NWT9_ACENE</name>
<sequence>MPTFNDNRSKTFYLLNINIAELSSGLLSKQLLNLLSRSVNPAQRKKEKIHMIPPSKCRMSMGKQMSFNFSRLSFSFNFHCTTQPVIEVDKPNIKEEKEYGTNPPSKWSTRTLSSGMRKKHTHELAAEMDYEDAAEKKENVEEEEDDPEEA</sequence>